<dbReference type="GO" id="GO:0004803">
    <property type="term" value="F:transposase activity"/>
    <property type="evidence" value="ECO:0007669"/>
    <property type="project" value="InterPro"/>
</dbReference>
<evidence type="ECO:0000259" key="1">
    <source>
        <dbReference type="Pfam" id="PF01548"/>
    </source>
</evidence>
<reference evidence="3 4" key="1">
    <citation type="journal article" date="2011" name="J. Bacteriol.">
        <title>Complete genome sequence of Yersinia enterocolitica subsp. palearctica serogroup O:3.</title>
        <authorList>
            <person name="Batzilla J."/>
            <person name="Hoper D."/>
            <person name="Antonenka U."/>
            <person name="Heesemann J."/>
            <person name="Rakin A."/>
        </authorList>
    </citation>
    <scope>NUCLEOTIDE SEQUENCE [LARGE SCALE GENOMIC DNA]</scope>
    <source>
        <strain evidence="4">DSM 13030 / CIP 106945 / Y11</strain>
    </source>
</reference>
<organism evidence="3 4">
    <name type="scientific">Yersinia enterocolitica subsp. palearctica serotype O:3 (strain DSM 13030 / CIP 106945 / Y11)</name>
    <dbReference type="NCBI Taxonomy" id="930944"/>
    <lineage>
        <taxon>Bacteria</taxon>
        <taxon>Pseudomonadati</taxon>
        <taxon>Pseudomonadota</taxon>
        <taxon>Gammaproteobacteria</taxon>
        <taxon>Enterobacterales</taxon>
        <taxon>Yersiniaceae</taxon>
        <taxon>Yersinia</taxon>
    </lineage>
</organism>
<dbReference type="InterPro" id="IPR047650">
    <property type="entry name" value="Transpos_IS110"/>
</dbReference>
<dbReference type="InterPro" id="IPR002525">
    <property type="entry name" value="Transp_IS110-like_N"/>
</dbReference>
<dbReference type="PATRIC" id="fig|930944.6.peg.353"/>
<dbReference type="PANTHER" id="PTHR33055">
    <property type="entry name" value="TRANSPOSASE FOR INSERTION SEQUENCE ELEMENT IS1111A"/>
    <property type="match status" value="1"/>
</dbReference>
<name>A0A0H3P016_YERE1</name>
<dbReference type="AlphaFoldDB" id="A0A0H3P016"/>
<proteinExistence type="predicted"/>
<protein>
    <submittedName>
        <fullName evidence="3">Transposase</fullName>
    </submittedName>
</protein>
<dbReference type="GO" id="GO:0003677">
    <property type="term" value="F:DNA binding"/>
    <property type="evidence" value="ECO:0007669"/>
    <property type="project" value="InterPro"/>
</dbReference>
<dbReference type="KEGG" id="yey:Y11_03531"/>
<accession>A0A0H3P016</accession>
<dbReference type="HOGENOM" id="CLU_036902_3_1_6"/>
<evidence type="ECO:0000313" key="3">
    <source>
        <dbReference type="EMBL" id="CBY27828.1"/>
    </source>
</evidence>
<dbReference type="EMBL" id="FR729477">
    <property type="protein sequence ID" value="CBY27828.1"/>
    <property type="molecule type" value="Genomic_DNA"/>
</dbReference>
<dbReference type="NCBIfam" id="NF033542">
    <property type="entry name" value="transpos_IS110"/>
    <property type="match status" value="1"/>
</dbReference>
<dbReference type="GO" id="GO:0006313">
    <property type="term" value="P:DNA transposition"/>
    <property type="evidence" value="ECO:0007669"/>
    <property type="project" value="InterPro"/>
</dbReference>
<sequence length="349" mass="39646">MLKLRRRSVHMKVSTLGIDLAKNVFQLHGVGCNGQTVLKKKLTRDKFLPFLMQLEPCLIGMEACASSHHFARVLRQYGHEVKLIPPQYVKPYVKTNKTDAADAEAICEAVARPNMRFVQIKTAEQQAILVLHTERNILIRERTACANSMRAILAEFGIIMPRTLSQLYKKIPEILEEYDNELSPFVRCSVARQLEHLQGVEDQITLIEQELSRWAKTQPACQRVMKVPGVGSMTATYLVASVGNGQQFHSAKQFAAWLGLVPREFSSGGKQRLGRISKRGDRYFRYLLVHGARAVAAVIERHKDNMPWLYRLLNKKAYNVAVVAQANKTARILWSMLVHHTEYRTLSAV</sequence>
<dbReference type="PANTHER" id="PTHR33055:SF3">
    <property type="entry name" value="PUTATIVE TRANSPOSASE FOR IS117-RELATED"/>
    <property type="match status" value="1"/>
</dbReference>
<feature type="domain" description="Transposase IS110-like N-terminal" evidence="1">
    <location>
        <begin position="16"/>
        <end position="156"/>
    </location>
</feature>
<dbReference type="Proteomes" id="UP000008084">
    <property type="component" value="Chromosome"/>
</dbReference>
<feature type="domain" description="Transposase IS116/IS110/IS902 C-terminal" evidence="2">
    <location>
        <begin position="221"/>
        <end position="298"/>
    </location>
</feature>
<dbReference type="Pfam" id="PF01548">
    <property type="entry name" value="DEDD_Tnp_IS110"/>
    <property type="match status" value="1"/>
</dbReference>
<dbReference type="Pfam" id="PF02371">
    <property type="entry name" value="Transposase_20"/>
    <property type="match status" value="1"/>
</dbReference>
<evidence type="ECO:0000313" key="4">
    <source>
        <dbReference type="Proteomes" id="UP000008084"/>
    </source>
</evidence>
<gene>
    <name evidence="3" type="ordered locus">Y11_03531</name>
</gene>
<evidence type="ECO:0000259" key="2">
    <source>
        <dbReference type="Pfam" id="PF02371"/>
    </source>
</evidence>
<dbReference type="InterPro" id="IPR003346">
    <property type="entry name" value="Transposase_20"/>
</dbReference>